<proteinExistence type="predicted"/>
<feature type="region of interest" description="Disordered" evidence="1">
    <location>
        <begin position="404"/>
        <end position="529"/>
    </location>
</feature>
<evidence type="ECO:0000313" key="3">
    <source>
        <dbReference type="Proteomes" id="UP000076722"/>
    </source>
</evidence>
<dbReference type="Proteomes" id="UP000076722">
    <property type="component" value="Unassembled WGS sequence"/>
</dbReference>
<feature type="compositionally biased region" description="Polar residues" evidence="1">
    <location>
        <begin position="565"/>
        <end position="575"/>
    </location>
</feature>
<feature type="compositionally biased region" description="Basic and acidic residues" evidence="1">
    <location>
        <begin position="615"/>
        <end position="626"/>
    </location>
</feature>
<reference evidence="2 3" key="1">
    <citation type="journal article" date="2016" name="Mol. Biol. Evol.">
        <title>Comparative Genomics of Early-Diverging Mushroom-Forming Fungi Provides Insights into the Origins of Lignocellulose Decay Capabilities.</title>
        <authorList>
            <person name="Nagy L.G."/>
            <person name="Riley R."/>
            <person name="Tritt A."/>
            <person name="Adam C."/>
            <person name="Daum C."/>
            <person name="Floudas D."/>
            <person name="Sun H."/>
            <person name="Yadav J.S."/>
            <person name="Pangilinan J."/>
            <person name="Larsson K.H."/>
            <person name="Matsuura K."/>
            <person name="Barry K."/>
            <person name="Labutti K."/>
            <person name="Kuo R."/>
            <person name="Ohm R.A."/>
            <person name="Bhattacharya S.S."/>
            <person name="Shirouzu T."/>
            <person name="Yoshinaga Y."/>
            <person name="Martin F.M."/>
            <person name="Grigoriev I.V."/>
            <person name="Hibbett D.S."/>
        </authorList>
    </citation>
    <scope>NUCLEOTIDE SEQUENCE [LARGE SCALE GENOMIC DNA]</scope>
    <source>
        <strain evidence="2 3">HHB9708</strain>
    </source>
</reference>
<keyword evidence="3" id="KW-1185">Reference proteome</keyword>
<protein>
    <submittedName>
        <fullName evidence="2">Uncharacterized protein</fullName>
    </submittedName>
</protein>
<feature type="compositionally biased region" description="Polar residues" evidence="1">
    <location>
        <begin position="630"/>
        <end position="643"/>
    </location>
</feature>
<gene>
    <name evidence="2" type="ORF">SISNIDRAFT_470489</name>
</gene>
<name>A0A164NTB8_9AGAM</name>
<evidence type="ECO:0000313" key="2">
    <source>
        <dbReference type="EMBL" id="KZS88019.1"/>
    </source>
</evidence>
<feature type="compositionally biased region" description="Low complexity" evidence="1">
    <location>
        <begin position="447"/>
        <end position="461"/>
    </location>
</feature>
<feature type="compositionally biased region" description="Basic and acidic residues" evidence="1">
    <location>
        <begin position="743"/>
        <end position="765"/>
    </location>
</feature>
<feature type="compositionally biased region" description="Pro residues" evidence="1">
    <location>
        <begin position="665"/>
        <end position="676"/>
    </location>
</feature>
<feature type="compositionally biased region" description="Basic and acidic residues" evidence="1">
    <location>
        <begin position="703"/>
        <end position="712"/>
    </location>
</feature>
<feature type="region of interest" description="Disordered" evidence="1">
    <location>
        <begin position="565"/>
        <end position="765"/>
    </location>
</feature>
<dbReference type="EMBL" id="KV419441">
    <property type="protein sequence ID" value="KZS88019.1"/>
    <property type="molecule type" value="Genomic_DNA"/>
</dbReference>
<feature type="compositionally biased region" description="Polar residues" evidence="1">
    <location>
        <begin position="417"/>
        <end position="431"/>
    </location>
</feature>
<sequence length="1555" mass="173140">MEERTVTLDSTQLELLDSALTAHPIIYTLFVHQGEIQEIDSFLEKIRALRKVDGLTSTWTTVEQSVICAAEDILFGDSPVSEKVEIAATYLDHQLTTLETEDHENLLIDLTIQNLVNCLRVLPSDKAVDALSTSIMPRILSLPLADQYCALPAMSHQLLTLVLDASRTDSSQEAFAVREAVVQVIQIAADIPDMDLVSRIVVDAVSACLRGYELEVPVQSAEVVRGILICEGVLGEVLRLMRRNKTYETQAAFLYQVLQPLVAVVDQAAWTIKLLSSFLQDVLSFHSFLVDPIPDALVSRMSMKGLDSAYLGDACPACDDVMMRIAFGPEGKRPESVKKISAWFEDRASWLSFFDLLSVDEQDRFLREEFAITPSLRRTLPSNVQQHYHDWTEERIREALDYQPAPVHSSPIPPPTVANTNSDPEPNNSAHTPPPFVVTNVDDPQHSPSSPINSPSPMSPSARRALFKQKPRLDSALMRNLTSELGKRQRDETTEEEKEGSEQEVVGPSPKRPKASAARQPIDSEEWEELRGRSADVSVVDLYEIPSAAGSQTIPVIAAPRASNAGVQQEGNSGASKGMNLTEPERHFGFRSPFPKAQAKVVSDATAKPSKQAVVKKEEQSKKQDAEELATTNVVLGRPSTSKVARRLPSSGAYQTRRVTRALNAPPPPPPPPPSSTAPASAMPPVADPSTALPSNNDNDAEATDRAVKPAEVEGGQAKGGQAHQDAPAPPQNEQDTEEGDEREQQAEEQGHQADGEEERSLEVQVREGELHKPPLPQIRMTSHQWEGVMARKGGSEVGGGGSVITRKLSDARDPENVSDWGKNSVDLAREIHGHDQLKDGVKNWLALHSRIPLIAISDNFNGCSPPLERKEMIFDRMWDFAQIMPESSENTVQGMFMRSATRIERLSPKSCCETTALYLFMSRSFVHEAKFDDKTRFPHHGSGLKSSEIGGRCLLSLRTLFLPFTGGYRAHLALLDLELNTQSRYARALGKQGDRRYRSRLQKSPGLDPLFSVMRTQGSKGYECIYNEAKSAIRSWLDDRRLWVTTRTSFDFVTTSIYRPLLATVGTTPMTPTEMEDLLRVYRITFCYWDDIELIEDPFERLKQTLLLLHINQRFRGLALAQRALWQKIRLEWPLEATTFYRNQYQRDISEVDAEPNTGISVCLDTENLGHGRISTKKQAGWGTFFEEAMDEIVSLDLKICTGQGSVVLADAINNIPAPQLRRLTLNLDEAITDNAGIHRLCNKIAPKLEEVHIHAALPYDFTSFQALHTMDIRLGHHNIKALFPMLSGLPNLESVALVGMEKWMGQALPASPALPVLLEACHSLSITHFYASVVNHILSGLILPQLCELVVKEGIFFTDNEIDTSLPAVLPLISHPAVPRDWLHVGLHPDRMVLRMQGWLYETYWGQATLRDPRRLIYWIKRSITALNETVILDPGKLLIETSVLNRNADKANLIFLTRPNQHILLNHAFKCWPSVRELYVLGQATAVVQALYNPQDIPLPDLESITFVQLAGATTKTSCDEKFIKMVGQLKKVTFRNIQTSGTQLTMATTEF</sequence>
<evidence type="ECO:0000256" key="1">
    <source>
        <dbReference type="SAM" id="MobiDB-lite"/>
    </source>
</evidence>
<accession>A0A164NTB8</accession>
<organism evidence="2 3">
    <name type="scientific">Sistotremastrum niveocremeum HHB9708</name>
    <dbReference type="NCBI Taxonomy" id="1314777"/>
    <lineage>
        <taxon>Eukaryota</taxon>
        <taxon>Fungi</taxon>
        <taxon>Dikarya</taxon>
        <taxon>Basidiomycota</taxon>
        <taxon>Agaricomycotina</taxon>
        <taxon>Agaricomycetes</taxon>
        <taxon>Sistotremastrales</taxon>
        <taxon>Sistotremastraceae</taxon>
        <taxon>Sertulicium</taxon>
        <taxon>Sertulicium niveocremeum</taxon>
    </lineage>
</organism>